<feature type="transmembrane region" description="Helical" evidence="9">
    <location>
        <begin position="1160"/>
        <end position="1182"/>
    </location>
</feature>
<evidence type="ECO:0000256" key="2">
    <source>
        <dbReference type="ARBA" id="ARBA00022448"/>
    </source>
</evidence>
<feature type="transmembrane region" description="Helical" evidence="9">
    <location>
        <begin position="1129"/>
        <end position="1148"/>
    </location>
</feature>
<evidence type="ECO:0000313" key="12">
    <source>
        <dbReference type="Proteomes" id="UP000708208"/>
    </source>
</evidence>
<keyword evidence="8 9" id="KW-0472">Membrane</keyword>
<dbReference type="PANTHER" id="PTHR19229:SF250">
    <property type="entry name" value="ABC TRANSPORTER DOMAIN-CONTAINING PROTEIN-RELATED"/>
    <property type="match status" value="1"/>
</dbReference>
<keyword evidence="5" id="KW-0547">Nucleotide-binding</keyword>
<dbReference type="Proteomes" id="UP000708208">
    <property type="component" value="Unassembled WGS sequence"/>
</dbReference>
<gene>
    <name evidence="11" type="ORF">AFUS01_LOCUS16313</name>
</gene>
<evidence type="ECO:0000256" key="9">
    <source>
        <dbReference type="SAM" id="Phobius"/>
    </source>
</evidence>
<feature type="transmembrane region" description="Helical" evidence="9">
    <location>
        <begin position="21"/>
        <end position="43"/>
    </location>
</feature>
<evidence type="ECO:0000256" key="3">
    <source>
        <dbReference type="ARBA" id="ARBA00022692"/>
    </source>
</evidence>
<dbReference type="Pfam" id="PF00005">
    <property type="entry name" value="ABC_tran"/>
    <property type="match status" value="2"/>
</dbReference>
<dbReference type="Pfam" id="PF23321">
    <property type="entry name" value="R1_ABCA1"/>
    <property type="match status" value="1"/>
</dbReference>
<dbReference type="GO" id="GO:0005524">
    <property type="term" value="F:ATP binding"/>
    <property type="evidence" value="ECO:0007669"/>
    <property type="project" value="UniProtKB-KW"/>
</dbReference>
<dbReference type="GO" id="GO:0016887">
    <property type="term" value="F:ATP hydrolysis activity"/>
    <property type="evidence" value="ECO:0007669"/>
    <property type="project" value="InterPro"/>
</dbReference>
<sequence>MKGLKLLLWKNFKILFREKRSLAASIIFPLVCISAFSVIRVVIKTEEVPNPTIYKAFNPQKNPFVVKYAANVIYYSPSNSMTDKIMQLVQNNSFKSRGLEYNFTAFDREEQLTNAYNERSNKPDEHENERILAGVIFSHVGMKRLPKDIKYTLKFPGSQRNTYKTLEDQENSRPNWFINYIWPVQVFGGPRSRRKEYGGFPGYFDEGYLFLQQAMNEAIMLILLNSTQASDFQKYDLRLQRFPAPAFTEDKFSFIMQMFLAYFMAAAFTYNVMELTKQIIHEKSSRLKEFMKIMGLPSWQHWLAWFIRSYILLLFIVVLMIFILKLEFKDGLAVLKHSDPLVVFLALATYVLNVISYSFFFSALFSNENAGSTTAAFTWLLFQYHSYTYIFEYFKMPLWGKILSCSLSPNTPVFLLSNFLNYYENFGEGLQWHNLWHGLTFTDDFSVGICIVMFVANSLAYTLGALYIELAFPGEFGVALPWYFPFTIWFWTGKSQDREVKVMQSNQCTDQSDAYEPEPMHLQAGVVIKNLTKAFGSKVAVNNLNLRMYENQVTSLLGPNGAGKTTTMSILTGLIRPTGGTALVNSYDITTEMTGVRASLGLCPQYNILFDNLTVEEHFKFYCQLKGLNEVETLNETERGIHILGLDDKRKTQAKHLSGGMKRKLCVGMALSAGSKVVLLDEPTAGMDPEARRSIWDLIKLEKRGRTVILSTHYMEEADLLGDRIIIIANGQVVCNGSSLYLKSKFGAAYNLVIVKKEGACSERIKSRISEIIPLVKFNLDVGAEISCALPVTEIDSFPIIFEELERQSDELGIGTYGVGSTTMEEIFVRVTSSGTGSRKSPIPATSSTQMSAPTVRLKSGISESVTQLYADDTRMNTGVKLLWQQFRALVIKKVLMSLRRKSVILLQFVIPVVGLLLLCKIFNFFPGINTHTGLINSVKQMRQDVGESHVLFTCLPDSQICQSFKSTLQGYQKIENNEETTTVSALLDLISEFHRRDEGKYMFAFEEEVSEIDNRTQLTVFFNNQAYHSPPVALNYLFNSLLTFYKLNKTITTTNYPFEYTKMDDVYAFNYISKYMVFAGSVCIAMAFLSGAFAMLALSESTTKFKYLQVIAGVKLPLYWLADFLVNMVSILAAFFGIIATTIVYDINGISSAEVRTVVFNCMLCFGWATITMCMVISILVKDPTMAYSRCLAINIFGSAVMCARGLLRSPELGIRDTVDLLDDILSFLPSYGRFVAVNGLSFGVKKGEVFGLLGINGAGKSSTFKMLVGDASITSGDAYVNSCSVKLNLRKARSYLGYCPQFDACIDELTGRETLILFARLKGVPEERIDELVRRTSENLMYQHFLDTQFGSLSGGNKRKLSTAVAMLGEPAIILLDEPTAGMDPMARRHVWNAIGRVRDDGTSVLLTSHNMEECEALCSTLAIMVKGQFKCLGSPQHLKSKLCPGYKLVLQLPFQASSSCLDRNDTDDWEILVQSFQDFLQRRFPGCILKDSRCGFLEYLLPKESATWAEIFAVMEEANRTFAIEGYNVGQVDLEQVFFNFASTNIVARRRPLINSP</sequence>
<name>A0A8J2P6C3_9HEXA</name>
<feature type="domain" description="ABC transporter" evidence="10">
    <location>
        <begin position="1220"/>
        <end position="1454"/>
    </location>
</feature>
<keyword evidence="2" id="KW-0813">Transport</keyword>
<proteinExistence type="predicted"/>
<dbReference type="SMART" id="SM00382">
    <property type="entry name" value="AAA"/>
    <property type="match status" value="2"/>
</dbReference>
<feature type="transmembrane region" description="Helical" evidence="9">
    <location>
        <begin position="344"/>
        <end position="365"/>
    </location>
</feature>
<keyword evidence="12" id="KW-1185">Reference proteome</keyword>
<dbReference type="PROSITE" id="PS50893">
    <property type="entry name" value="ABC_TRANSPORTER_2"/>
    <property type="match status" value="2"/>
</dbReference>
<evidence type="ECO:0000313" key="11">
    <source>
        <dbReference type="EMBL" id="CAG7727472.1"/>
    </source>
</evidence>
<dbReference type="GO" id="GO:0005319">
    <property type="term" value="F:lipid transporter activity"/>
    <property type="evidence" value="ECO:0007669"/>
    <property type="project" value="TreeGrafter"/>
</dbReference>
<dbReference type="OrthoDB" id="6512918at2759"/>
<dbReference type="PROSITE" id="PS00211">
    <property type="entry name" value="ABC_TRANSPORTER_1"/>
    <property type="match status" value="1"/>
</dbReference>
<keyword evidence="3 9" id="KW-0812">Transmembrane</keyword>
<organism evidence="11 12">
    <name type="scientific">Allacma fusca</name>
    <dbReference type="NCBI Taxonomy" id="39272"/>
    <lineage>
        <taxon>Eukaryota</taxon>
        <taxon>Metazoa</taxon>
        <taxon>Ecdysozoa</taxon>
        <taxon>Arthropoda</taxon>
        <taxon>Hexapoda</taxon>
        <taxon>Collembola</taxon>
        <taxon>Symphypleona</taxon>
        <taxon>Sminthuridae</taxon>
        <taxon>Allacma</taxon>
    </lineage>
</organism>
<dbReference type="InterPro" id="IPR003593">
    <property type="entry name" value="AAA+_ATPase"/>
</dbReference>
<keyword evidence="4" id="KW-0677">Repeat</keyword>
<evidence type="ECO:0000256" key="1">
    <source>
        <dbReference type="ARBA" id="ARBA00004141"/>
    </source>
</evidence>
<dbReference type="GO" id="GO:0016020">
    <property type="term" value="C:membrane"/>
    <property type="evidence" value="ECO:0007669"/>
    <property type="project" value="UniProtKB-SubCell"/>
</dbReference>
<feature type="domain" description="ABC transporter" evidence="10">
    <location>
        <begin position="526"/>
        <end position="755"/>
    </location>
</feature>
<dbReference type="EMBL" id="CAJVCH010148974">
    <property type="protein sequence ID" value="CAG7727472.1"/>
    <property type="molecule type" value="Genomic_DNA"/>
</dbReference>
<evidence type="ECO:0000256" key="5">
    <source>
        <dbReference type="ARBA" id="ARBA00022741"/>
    </source>
</evidence>
<dbReference type="InterPro" id="IPR026082">
    <property type="entry name" value="ABCA"/>
</dbReference>
<accession>A0A8J2P6C3</accession>
<reference evidence="11" key="1">
    <citation type="submission" date="2021-06" db="EMBL/GenBank/DDBJ databases">
        <authorList>
            <person name="Hodson N. C."/>
            <person name="Mongue J. A."/>
            <person name="Jaron S. K."/>
        </authorList>
    </citation>
    <scope>NUCLEOTIDE SEQUENCE</scope>
</reference>
<evidence type="ECO:0000256" key="8">
    <source>
        <dbReference type="ARBA" id="ARBA00023136"/>
    </source>
</evidence>
<comment type="subcellular location">
    <subcellularLocation>
        <location evidence="1">Membrane</location>
        <topology evidence="1">Multi-pass membrane protein</topology>
    </subcellularLocation>
</comment>
<keyword evidence="6" id="KW-0067">ATP-binding</keyword>
<dbReference type="InterPro" id="IPR056264">
    <property type="entry name" value="R2_ABCA1-4-like"/>
</dbReference>
<dbReference type="InterPro" id="IPR017871">
    <property type="entry name" value="ABC_transporter-like_CS"/>
</dbReference>
<dbReference type="CDD" id="cd03263">
    <property type="entry name" value="ABC_subfamily_A"/>
    <property type="match status" value="2"/>
</dbReference>
<evidence type="ECO:0000256" key="4">
    <source>
        <dbReference type="ARBA" id="ARBA00022737"/>
    </source>
</evidence>
<evidence type="ECO:0000256" key="6">
    <source>
        <dbReference type="ARBA" id="ARBA00022840"/>
    </source>
</evidence>
<dbReference type="FunFam" id="3.40.50.300:FF:002470">
    <property type="entry name" value="ABC transporter, putative"/>
    <property type="match status" value="1"/>
</dbReference>
<feature type="transmembrane region" description="Helical" evidence="9">
    <location>
        <begin position="904"/>
        <end position="926"/>
    </location>
</feature>
<feature type="transmembrane region" description="Helical" evidence="9">
    <location>
        <begin position="445"/>
        <end position="468"/>
    </location>
</feature>
<evidence type="ECO:0000259" key="10">
    <source>
        <dbReference type="PROSITE" id="PS50893"/>
    </source>
</evidence>
<protein>
    <recommendedName>
        <fullName evidence="10">ABC transporter domain-containing protein</fullName>
    </recommendedName>
</protein>
<comment type="caution">
    <text evidence="11">The sequence shown here is derived from an EMBL/GenBank/DDBJ whole genome shotgun (WGS) entry which is preliminary data.</text>
</comment>
<feature type="transmembrane region" description="Helical" evidence="9">
    <location>
        <begin position="302"/>
        <end position="324"/>
    </location>
</feature>
<dbReference type="FunFam" id="3.40.50.300:FF:000298">
    <property type="entry name" value="ATP-binding cassette sub-family A member 12"/>
    <property type="match status" value="1"/>
</dbReference>
<dbReference type="Pfam" id="PF12698">
    <property type="entry name" value="ABC2_membrane_3"/>
    <property type="match status" value="1"/>
</dbReference>
<feature type="transmembrane region" description="Helical" evidence="9">
    <location>
        <begin position="1076"/>
        <end position="1099"/>
    </location>
</feature>
<dbReference type="InterPro" id="IPR013525">
    <property type="entry name" value="ABC2_TM"/>
</dbReference>
<dbReference type="PANTHER" id="PTHR19229">
    <property type="entry name" value="ATP-BINDING CASSETTE TRANSPORTER SUBFAMILY A ABCA"/>
    <property type="match status" value="1"/>
</dbReference>
<dbReference type="InterPro" id="IPR003439">
    <property type="entry name" value="ABC_transporter-like_ATP-bd"/>
</dbReference>
<keyword evidence="7 9" id="KW-1133">Transmembrane helix</keyword>
<evidence type="ECO:0000256" key="7">
    <source>
        <dbReference type="ARBA" id="ARBA00022989"/>
    </source>
</evidence>
<dbReference type="GO" id="GO:0140359">
    <property type="term" value="F:ABC-type transporter activity"/>
    <property type="evidence" value="ECO:0007669"/>
    <property type="project" value="InterPro"/>
</dbReference>
<feature type="transmembrane region" description="Helical" evidence="9">
    <location>
        <begin position="254"/>
        <end position="273"/>
    </location>
</feature>